<dbReference type="EMBL" id="BAAAVI010000021">
    <property type="protein sequence ID" value="GAA2873134.1"/>
    <property type="molecule type" value="Genomic_DNA"/>
</dbReference>
<name>A0ABP6IGE9_9ACTN</name>
<proteinExistence type="predicted"/>
<keyword evidence="2" id="KW-1185">Reference proteome</keyword>
<reference evidence="2" key="1">
    <citation type="journal article" date="2019" name="Int. J. Syst. Evol. Microbiol.">
        <title>The Global Catalogue of Microorganisms (GCM) 10K type strain sequencing project: providing services to taxonomists for standard genome sequencing and annotation.</title>
        <authorList>
            <consortium name="The Broad Institute Genomics Platform"/>
            <consortium name="The Broad Institute Genome Sequencing Center for Infectious Disease"/>
            <person name="Wu L."/>
            <person name="Ma J."/>
        </authorList>
    </citation>
    <scope>NUCLEOTIDE SEQUENCE [LARGE SCALE GENOMIC DNA]</scope>
    <source>
        <strain evidence="2">JCM 6242</strain>
    </source>
</reference>
<accession>A0ABP6IGE9</accession>
<evidence type="ECO:0000313" key="2">
    <source>
        <dbReference type="Proteomes" id="UP001500831"/>
    </source>
</evidence>
<protein>
    <submittedName>
        <fullName evidence="1">Uncharacterized protein</fullName>
    </submittedName>
</protein>
<gene>
    <name evidence="1" type="ORF">GCM10010517_33640</name>
</gene>
<comment type="caution">
    <text evidence="1">The sequence shown here is derived from an EMBL/GenBank/DDBJ whole genome shotgun (WGS) entry which is preliminary data.</text>
</comment>
<sequence>MGGLVSGPGDTPGEGAPAVPTLSAFVGYLRGSGWTLDDNDERTTLWRPPPSGERANMWVVLPARQEVRDYADRMGEALRTLAYVEQRLPQEIAADMSFGGADNVSVRLTPNAPAGEAPLFMAYSAISALRNYVIASAVALDADTLVLPSRRPQRAESYAARTRISTYSGSFVLSLALPLKDDDAETTAAPVTGQDPLLDIRPLPFGRRVTSRMLAAAQRAQRLAEEVSEGHKPLSSFGQPGQSVANATELEALSALGGPDHEVYQIRFAQSPLASGSHEPTRLRITPGQQRILGEAADFLRTRQPRSEVTVTGLVVRLFRERKLGKGEVVIQGVDDDTGNARRFRVELDESDYKQAVRAHGTGLQVTATGDLDIRGTRRSLRRLTCFSVLPGIEDD</sequence>
<evidence type="ECO:0000313" key="1">
    <source>
        <dbReference type="EMBL" id="GAA2873134.1"/>
    </source>
</evidence>
<dbReference type="Proteomes" id="UP001500831">
    <property type="component" value="Unassembled WGS sequence"/>
</dbReference>
<organism evidence="1 2">
    <name type="scientific">Streptosporangium fragile</name>
    <dbReference type="NCBI Taxonomy" id="46186"/>
    <lineage>
        <taxon>Bacteria</taxon>
        <taxon>Bacillati</taxon>
        <taxon>Actinomycetota</taxon>
        <taxon>Actinomycetes</taxon>
        <taxon>Streptosporangiales</taxon>
        <taxon>Streptosporangiaceae</taxon>
        <taxon>Streptosporangium</taxon>
    </lineage>
</organism>